<keyword evidence="2" id="KW-0378">Hydrolase</keyword>
<sequence length="136" mass="15641">MKEFLWPVRVYYEDTDSGGVVYYANYLKFMERARTEWLRQLGFEQDELREKEGVLFAVRRAGVDFRSPARFNDALQVSVQLISRGKASLVFRQDVRLAVDGRVLCHGEIKIACLDAASFRPVPIPQALFSVIHDDV</sequence>
<dbReference type="NCBIfam" id="TIGR00051">
    <property type="entry name" value="YbgC/FadM family acyl-CoA thioesterase"/>
    <property type="match status" value="1"/>
</dbReference>
<dbReference type="Gene3D" id="3.10.129.10">
    <property type="entry name" value="Hotdog Thioesterase"/>
    <property type="match status" value="1"/>
</dbReference>
<reference evidence="3 4" key="1">
    <citation type="journal article" date="2015" name="Genome Announc.">
        <title>Complete Genome Sequence of Sedimenticola thiotaurini Strain SIP-G1, a Polyphosphate- and Polyhydroxyalkanoate-Accumulating Sulfur-Oxidizing Gammaproteobacterium Isolated from Salt Marsh Sediments.</title>
        <authorList>
            <person name="Flood B.E."/>
            <person name="Jones D.S."/>
            <person name="Bailey J.V."/>
        </authorList>
    </citation>
    <scope>NUCLEOTIDE SEQUENCE [LARGE SCALE GENOMIC DNA]</scope>
    <source>
        <strain evidence="3 4">SIP-G1</strain>
    </source>
</reference>
<evidence type="ECO:0000256" key="2">
    <source>
        <dbReference type="ARBA" id="ARBA00022801"/>
    </source>
</evidence>
<comment type="similarity">
    <text evidence="1">Belongs to the 4-hydroxybenzoyl-CoA thioesterase family.</text>
</comment>
<accession>A0A0F7K2J3</accession>
<dbReference type="NCBIfam" id="TIGR02799">
    <property type="entry name" value="thio_ybgC"/>
    <property type="match status" value="1"/>
</dbReference>
<dbReference type="PANTHER" id="PTHR31793">
    <property type="entry name" value="4-HYDROXYBENZOYL-COA THIOESTERASE FAMILY MEMBER"/>
    <property type="match status" value="1"/>
</dbReference>
<keyword evidence="4" id="KW-1185">Reference proteome</keyword>
<dbReference type="FunFam" id="3.10.129.10:FF:000004">
    <property type="entry name" value="Tol-pal system-associated acyl-CoA thioesterase"/>
    <property type="match status" value="1"/>
</dbReference>
<dbReference type="GO" id="GO:0047617">
    <property type="term" value="F:fatty acyl-CoA hydrolase activity"/>
    <property type="evidence" value="ECO:0007669"/>
    <property type="project" value="TreeGrafter"/>
</dbReference>
<dbReference type="InterPro" id="IPR029069">
    <property type="entry name" value="HotDog_dom_sf"/>
</dbReference>
<evidence type="ECO:0000256" key="1">
    <source>
        <dbReference type="ARBA" id="ARBA00005953"/>
    </source>
</evidence>
<dbReference type="EMBL" id="CP011412">
    <property type="protein sequence ID" value="AKH21779.1"/>
    <property type="molecule type" value="Genomic_DNA"/>
</dbReference>
<dbReference type="OrthoDB" id="9808429at2"/>
<dbReference type="Proteomes" id="UP000034410">
    <property type="component" value="Chromosome"/>
</dbReference>
<proteinExistence type="inferred from homology"/>
<dbReference type="SUPFAM" id="SSF54637">
    <property type="entry name" value="Thioesterase/thiol ester dehydrase-isomerase"/>
    <property type="match status" value="1"/>
</dbReference>
<protein>
    <submittedName>
        <fullName evidence="3">Uncharacterized protein</fullName>
    </submittedName>
</protein>
<evidence type="ECO:0000313" key="3">
    <source>
        <dbReference type="EMBL" id="AKH21779.1"/>
    </source>
</evidence>
<dbReference type="PANTHER" id="PTHR31793:SF37">
    <property type="entry name" value="ACYL-COA THIOESTER HYDROLASE YBGC"/>
    <property type="match status" value="1"/>
</dbReference>
<dbReference type="InterPro" id="IPR014166">
    <property type="entry name" value="Tol-Pal_acyl-CoA_thioesterase"/>
</dbReference>
<dbReference type="PATRIC" id="fig|1543721.4.peg.3544"/>
<dbReference type="CDD" id="cd00586">
    <property type="entry name" value="4HBT"/>
    <property type="match status" value="1"/>
</dbReference>
<dbReference type="AlphaFoldDB" id="A0A0F7K2J3"/>
<dbReference type="InterPro" id="IPR006684">
    <property type="entry name" value="YbgC/YbaW"/>
</dbReference>
<dbReference type="Pfam" id="PF13279">
    <property type="entry name" value="4HBT_2"/>
    <property type="match status" value="1"/>
</dbReference>
<gene>
    <name evidence="3" type="ORF">AAY24_17135</name>
</gene>
<evidence type="ECO:0000313" key="4">
    <source>
        <dbReference type="Proteomes" id="UP000034410"/>
    </source>
</evidence>
<dbReference type="KEGG" id="seds:AAY24_17135"/>
<dbReference type="PIRSF" id="PIRSF003230">
    <property type="entry name" value="YbgC"/>
    <property type="match status" value="1"/>
</dbReference>
<dbReference type="InterPro" id="IPR050563">
    <property type="entry name" value="4-hydroxybenzoyl-CoA_TE"/>
</dbReference>
<organism evidence="3 4">
    <name type="scientific">Sedimenticola thiotaurini</name>
    <dbReference type="NCBI Taxonomy" id="1543721"/>
    <lineage>
        <taxon>Bacteria</taxon>
        <taxon>Pseudomonadati</taxon>
        <taxon>Pseudomonadota</taxon>
        <taxon>Gammaproteobacteria</taxon>
        <taxon>Chromatiales</taxon>
        <taxon>Sedimenticolaceae</taxon>
        <taxon>Sedimenticola</taxon>
    </lineage>
</organism>
<name>A0A0F7K2J3_9GAMM</name>